<accession>A0A1I8FL07</accession>
<sequence length="608" mass="66963">RTLASESREDPSLVSGNRRVYYLLLPPPTSWRRDLMNFDRAYRGARTGLRPWIPCPTCQWCSPSRPTAHQLLDVYHAFNTVSARLCRPLPCRRLSADIAPVNLTANPLRLSLQLCEPTVETMLKELAAVFVKMLADKFVPAVPSQQYQVSRRRCTTSPLSGLSPSSRGYPRRHGLAAAALLYFATFAPAQRPDWTHAVYRDAIATGGYSSATWWPWVAPTEPSIAPATGAAWALGLNCDTGQLGHFRPASGQHRLHSALFAARNSASSSCWASFSRQSSMCVDECASATGAGCSGSAAAAALTGALLDIHMLLNHSSGVPLPHLGHVRFLGQHAAIAEACRQVEVTGVVFLVRTAARQLHVMMRHGERMDTTVGFHWRIRQSVRFEHTGVEDFDRDTPLTLIGQFVSHQMGEALARAGPARLRCVQTAHHLLQGAGQFRLSVRIEPMLNEFPHDHDDQAQMPRFMSPTELRSGNILVVGHRTTIEFCPIILMGYKSYVKRVCIPYNAMLCLTSGPRKGTWVLANQPSRRLQLQTSTAASMAPVWPRQSRLACRQLVHFILHSDLEAPLTACPLAFFSGLSVIFPLPPLALPFSPLPTLRSLSPLPFSP</sequence>
<dbReference type="InterPro" id="IPR051710">
    <property type="entry name" value="Phosphatase_SH3-domain"/>
</dbReference>
<dbReference type="Gene3D" id="3.40.50.1240">
    <property type="entry name" value="Phosphoglycerate mutase-like"/>
    <property type="match status" value="1"/>
</dbReference>
<keyword evidence="1" id="KW-1185">Reference proteome</keyword>
<evidence type="ECO:0000313" key="1">
    <source>
        <dbReference type="Proteomes" id="UP000095280"/>
    </source>
</evidence>
<dbReference type="InterPro" id="IPR013078">
    <property type="entry name" value="His_Pase_superF_clade-1"/>
</dbReference>
<protein>
    <submittedName>
        <fullName evidence="2">CTP_transf_like domain-containing protein</fullName>
    </submittedName>
</protein>
<reference evidence="2" key="1">
    <citation type="submission" date="2016-11" db="UniProtKB">
        <authorList>
            <consortium name="WormBaseParasite"/>
        </authorList>
    </citation>
    <scope>IDENTIFICATION</scope>
</reference>
<evidence type="ECO:0000313" key="2">
    <source>
        <dbReference type="WBParaSite" id="maker-unitig_39277-snap-gene-0.2-mRNA-1"/>
    </source>
</evidence>
<dbReference type="AlphaFoldDB" id="A0A1I8FL07"/>
<dbReference type="Proteomes" id="UP000095280">
    <property type="component" value="Unplaced"/>
</dbReference>
<dbReference type="SUPFAM" id="SSF53254">
    <property type="entry name" value="Phosphoglycerate mutase-like"/>
    <property type="match status" value="1"/>
</dbReference>
<dbReference type="CDD" id="cd07067">
    <property type="entry name" value="HP_PGM_like"/>
    <property type="match status" value="1"/>
</dbReference>
<name>A0A1I8FL07_9PLAT</name>
<dbReference type="PANTHER" id="PTHR16469">
    <property type="entry name" value="UBIQUITIN-ASSOCIATED AND SH3 DOMAIN-CONTAINING BA-RELATED"/>
    <property type="match status" value="1"/>
</dbReference>
<dbReference type="InterPro" id="IPR029033">
    <property type="entry name" value="His_PPase_superfam"/>
</dbReference>
<dbReference type="PANTHER" id="PTHR16469:SF27">
    <property type="entry name" value="UBIQUITIN-ASSOCIATED AND SH3 DOMAIN-CONTAINING BA-RELATED"/>
    <property type="match status" value="1"/>
</dbReference>
<proteinExistence type="predicted"/>
<organism evidence="1 2">
    <name type="scientific">Macrostomum lignano</name>
    <dbReference type="NCBI Taxonomy" id="282301"/>
    <lineage>
        <taxon>Eukaryota</taxon>
        <taxon>Metazoa</taxon>
        <taxon>Spiralia</taxon>
        <taxon>Lophotrochozoa</taxon>
        <taxon>Platyhelminthes</taxon>
        <taxon>Rhabditophora</taxon>
        <taxon>Macrostomorpha</taxon>
        <taxon>Macrostomida</taxon>
        <taxon>Macrostomidae</taxon>
        <taxon>Macrostomum</taxon>
    </lineage>
</organism>
<dbReference type="WBParaSite" id="maker-unitig_39277-snap-gene-0.2-mRNA-1">
    <property type="protein sequence ID" value="maker-unitig_39277-snap-gene-0.2-mRNA-1"/>
    <property type="gene ID" value="maker-unitig_39277-snap-gene-0.2"/>
</dbReference>